<dbReference type="PIRSF" id="PIRSF016642">
    <property type="entry name" value="UCP016642"/>
    <property type="match status" value="1"/>
</dbReference>
<protein>
    <recommendedName>
        <fullName evidence="2">Biotin-protein ligase N-terminal domain-containing protein</fullName>
    </recommendedName>
</protein>
<dbReference type="InterPro" id="IPR029062">
    <property type="entry name" value="Class_I_gatase-like"/>
</dbReference>
<dbReference type="AlphaFoldDB" id="A0AAT9G830"/>
<feature type="domain" description="Biotin-protein ligase N-terminal" evidence="2">
    <location>
        <begin position="6"/>
        <end position="147"/>
    </location>
</feature>
<dbReference type="InterPro" id="IPR002161">
    <property type="entry name" value="PdxT/SNO"/>
</dbReference>
<dbReference type="GO" id="GO:0008614">
    <property type="term" value="P:pyridoxine metabolic process"/>
    <property type="evidence" value="ECO:0007669"/>
    <property type="project" value="TreeGrafter"/>
</dbReference>
<accession>A0AAT9G830</accession>
<dbReference type="InterPro" id="IPR019197">
    <property type="entry name" value="Biotin-prot_ligase_N"/>
</dbReference>
<organism evidence="3">
    <name type="scientific">Candidatus Tisiphia endosymbiont of Sergentomyia squamirostris</name>
    <dbReference type="NCBI Taxonomy" id="3113639"/>
    <lineage>
        <taxon>Bacteria</taxon>
        <taxon>Pseudomonadati</taxon>
        <taxon>Pseudomonadota</taxon>
        <taxon>Alphaproteobacteria</taxon>
        <taxon>Rickettsiales</taxon>
        <taxon>Rickettsiaceae</taxon>
        <taxon>Rickettsieae</taxon>
        <taxon>Candidatus Tisiphia</taxon>
    </lineage>
</organism>
<dbReference type="GO" id="GO:0005829">
    <property type="term" value="C:cytosol"/>
    <property type="evidence" value="ECO:0007669"/>
    <property type="project" value="TreeGrafter"/>
</dbReference>
<dbReference type="Gene3D" id="3.40.50.880">
    <property type="match status" value="1"/>
</dbReference>
<dbReference type="EMBL" id="AP029170">
    <property type="protein sequence ID" value="BFD45980.1"/>
    <property type="molecule type" value="Genomic_DNA"/>
</dbReference>
<dbReference type="GO" id="GO:0042823">
    <property type="term" value="P:pyridoxal phosphate biosynthetic process"/>
    <property type="evidence" value="ECO:0007669"/>
    <property type="project" value="InterPro"/>
</dbReference>
<name>A0AAT9G830_9RICK</name>
<dbReference type="CDD" id="cd03144">
    <property type="entry name" value="GATase1_ScBLP_like"/>
    <property type="match status" value="1"/>
</dbReference>
<sequence>MKKNIIYLYNDLGVSIESIKHTMYTLKQIVLPNYKIHFISASEIIENKWSNQAALLIIPGGRDVYYAKQLNGKGNKAIKDYVEIGGNYLGICAGAYYGSGFVEFDKDGSLEILGERELAFFPNRTIGPVLAKYNYENNSGVRAALIKPITPTRSGSLL</sequence>
<dbReference type="GO" id="GO:0004359">
    <property type="term" value="F:glutaminase activity"/>
    <property type="evidence" value="ECO:0007669"/>
    <property type="project" value="InterPro"/>
</dbReference>
<dbReference type="PANTHER" id="PTHR31559:SF0">
    <property type="entry name" value="PYRIDOXAL 5'-PHOSPHATE SYNTHASE SUBUNIT SNO1-RELATED"/>
    <property type="match status" value="1"/>
</dbReference>
<dbReference type="PANTHER" id="PTHR31559">
    <property type="entry name" value="PYRIDOXAL 5'-PHOSPHATE SYNTHASE SUBUNIT SNO"/>
    <property type="match status" value="1"/>
</dbReference>
<evidence type="ECO:0000259" key="2">
    <source>
        <dbReference type="Pfam" id="PF09825"/>
    </source>
</evidence>
<evidence type="ECO:0000256" key="1">
    <source>
        <dbReference type="ARBA" id="ARBA00022962"/>
    </source>
</evidence>
<dbReference type="SUPFAM" id="SSF52317">
    <property type="entry name" value="Class I glutamine amidotransferase-like"/>
    <property type="match status" value="1"/>
</dbReference>
<evidence type="ECO:0000313" key="3">
    <source>
        <dbReference type="EMBL" id="BFD45980.1"/>
    </source>
</evidence>
<dbReference type="GO" id="GO:1903600">
    <property type="term" value="C:glutaminase complex"/>
    <property type="evidence" value="ECO:0007669"/>
    <property type="project" value="TreeGrafter"/>
</dbReference>
<keyword evidence="1" id="KW-0315">Glutamine amidotransferase</keyword>
<gene>
    <name evidence="3" type="ORF">DMENIID0002_06260</name>
</gene>
<dbReference type="InterPro" id="IPR015834">
    <property type="entry name" value="UCP016642"/>
</dbReference>
<dbReference type="Pfam" id="PF09825">
    <property type="entry name" value="BPL_N"/>
    <property type="match status" value="1"/>
</dbReference>
<reference evidence="3" key="1">
    <citation type="submission" date="2024-01" db="EMBL/GenBank/DDBJ databases">
        <title>Sequencing the genomes of a sandfly, Sergentomyia squamirostris, and its two endosymbionts.</title>
        <authorList>
            <person name="Itokawa K."/>
            <person name="Sanjoba C."/>
        </authorList>
    </citation>
    <scope>NUCLEOTIDE SEQUENCE</scope>
    <source>
        <strain evidence="3">RiSSQ</strain>
    </source>
</reference>
<proteinExistence type="predicted"/>